<proteinExistence type="predicted"/>
<organism evidence="2 3">
    <name type="scientific">Balaenoptera physalus</name>
    <name type="common">Fin whale</name>
    <name type="synonym">Balaena physalus</name>
    <dbReference type="NCBI Taxonomy" id="9770"/>
    <lineage>
        <taxon>Eukaryota</taxon>
        <taxon>Metazoa</taxon>
        <taxon>Chordata</taxon>
        <taxon>Craniata</taxon>
        <taxon>Vertebrata</taxon>
        <taxon>Euteleostomi</taxon>
        <taxon>Mammalia</taxon>
        <taxon>Eutheria</taxon>
        <taxon>Laurasiatheria</taxon>
        <taxon>Artiodactyla</taxon>
        <taxon>Whippomorpha</taxon>
        <taxon>Cetacea</taxon>
        <taxon>Mysticeti</taxon>
        <taxon>Balaenopteridae</taxon>
        <taxon>Balaenoptera</taxon>
    </lineage>
</organism>
<comment type="caution">
    <text evidence="2">The sequence shown here is derived from an EMBL/GenBank/DDBJ whole genome shotgun (WGS) entry which is preliminary data.</text>
</comment>
<feature type="compositionally biased region" description="Acidic residues" evidence="1">
    <location>
        <begin position="117"/>
        <end position="136"/>
    </location>
</feature>
<dbReference type="InterPro" id="IPR037231">
    <property type="entry name" value="NAP-like_sf"/>
</dbReference>
<feature type="non-terminal residue" evidence="2">
    <location>
        <position position="1"/>
    </location>
</feature>
<evidence type="ECO:0000313" key="2">
    <source>
        <dbReference type="EMBL" id="KAB0395198.1"/>
    </source>
</evidence>
<protein>
    <submittedName>
        <fullName evidence="2">Uncharacterized protein</fullName>
    </submittedName>
</protein>
<keyword evidence="3" id="KW-1185">Reference proteome</keyword>
<dbReference type="SUPFAM" id="SSF143113">
    <property type="entry name" value="NAP-like"/>
    <property type="match status" value="1"/>
</dbReference>
<feature type="region of interest" description="Disordered" evidence="1">
    <location>
        <begin position="115"/>
        <end position="139"/>
    </location>
</feature>
<accession>A0A643C5H4</accession>
<dbReference type="AlphaFoldDB" id="A0A643C5H4"/>
<gene>
    <name evidence="2" type="ORF">E2I00_018531</name>
</gene>
<evidence type="ECO:0000313" key="3">
    <source>
        <dbReference type="Proteomes" id="UP000437017"/>
    </source>
</evidence>
<dbReference type="Proteomes" id="UP000437017">
    <property type="component" value="Unassembled WGS sequence"/>
</dbReference>
<name>A0A643C5H4_BALPH</name>
<reference evidence="2 3" key="1">
    <citation type="journal article" date="2019" name="PLoS ONE">
        <title>Genomic analyses reveal an absence of contemporary introgressive admixture between fin whales and blue whales, despite known hybrids.</title>
        <authorList>
            <person name="Westbury M.V."/>
            <person name="Petersen B."/>
            <person name="Lorenzen E.D."/>
        </authorList>
    </citation>
    <scope>NUCLEOTIDE SEQUENCE [LARGE SCALE GENOMIC DNA]</scope>
    <source>
        <strain evidence="2">FinWhale-01</strain>
    </source>
</reference>
<sequence length="156" mass="18238">GEKFGPFAGEKRMPEDLDENMDYRLMWEGELPAALKEGKNNRKHLDTRILYKLKLTDFTNYHKSGNPSSMLTEIKWESGKDLMKYLCQTQSCLEEKSQTFFTLFTDDMDAGDLVHVDDEEDEGEREDEDGDDVEEEEKLKRKMTKRILIDSNVPFI</sequence>
<evidence type="ECO:0000256" key="1">
    <source>
        <dbReference type="SAM" id="MobiDB-lite"/>
    </source>
</evidence>
<dbReference type="EMBL" id="SGJD01002555">
    <property type="protein sequence ID" value="KAB0395198.1"/>
    <property type="molecule type" value="Genomic_DNA"/>
</dbReference>